<dbReference type="Pfam" id="PF13012">
    <property type="entry name" value="MitMem_reg"/>
    <property type="match status" value="1"/>
</dbReference>
<dbReference type="GO" id="GO:0000502">
    <property type="term" value="C:proteasome complex"/>
    <property type="evidence" value="ECO:0007669"/>
    <property type="project" value="UniProtKB-KW"/>
</dbReference>
<dbReference type="InterPro" id="IPR024969">
    <property type="entry name" value="EIF3F/CSN6-like_C"/>
</dbReference>
<evidence type="ECO:0000313" key="3">
    <source>
        <dbReference type="Proteomes" id="UP000030673"/>
    </source>
</evidence>
<dbReference type="GO" id="GO:0043161">
    <property type="term" value="P:proteasome-mediated ubiquitin-dependent protein catabolic process"/>
    <property type="evidence" value="ECO:0007669"/>
    <property type="project" value="TreeGrafter"/>
</dbReference>
<evidence type="ECO:0000259" key="1">
    <source>
        <dbReference type="Pfam" id="PF13012"/>
    </source>
</evidence>
<organism evidence="2 3">
    <name type="scientific">Plasmodium falciparum (isolate NF54)</name>
    <dbReference type="NCBI Taxonomy" id="5843"/>
    <lineage>
        <taxon>Eukaryota</taxon>
        <taxon>Sar</taxon>
        <taxon>Alveolata</taxon>
        <taxon>Apicomplexa</taxon>
        <taxon>Aconoidasida</taxon>
        <taxon>Haemosporida</taxon>
        <taxon>Plasmodiidae</taxon>
        <taxon>Plasmodium</taxon>
        <taxon>Plasmodium (Laverania)</taxon>
    </lineage>
</organism>
<gene>
    <name evidence="2" type="ORF">PFNF54_02548</name>
</gene>
<dbReference type="EMBL" id="KE123806">
    <property type="protein sequence ID" value="EWC88704.1"/>
    <property type="molecule type" value="Genomic_DNA"/>
</dbReference>
<keyword evidence="2" id="KW-0647">Proteasome</keyword>
<feature type="domain" description="EIF3F/CSN6-like C-terminal" evidence="1">
    <location>
        <begin position="6"/>
        <end position="92"/>
    </location>
</feature>
<name>W7K5N4_PLAFO</name>
<dbReference type="Proteomes" id="UP000030673">
    <property type="component" value="Unassembled WGS sequence"/>
</dbReference>
<evidence type="ECO:0000313" key="2">
    <source>
        <dbReference type="EMBL" id="EWC88704.1"/>
    </source>
</evidence>
<dbReference type="PANTHER" id="PTHR10540:SF7">
    <property type="entry name" value="26S PROTEASOME NON-ATPASE REGULATORY SUBUNIT 7"/>
    <property type="match status" value="1"/>
</dbReference>
<protein>
    <submittedName>
        <fullName evidence="2">26S proteasome non-ATPase regulatory subunit 7</fullName>
    </submittedName>
</protein>
<dbReference type="PANTHER" id="PTHR10540">
    <property type="entry name" value="EUKARYOTIC TRANSLATION INITIATION FACTOR 3 SUBUNIT F-RELATED"/>
    <property type="match status" value="1"/>
</dbReference>
<dbReference type="AlphaFoldDB" id="W7K5N4"/>
<keyword evidence="3" id="KW-1185">Reference proteome</keyword>
<accession>W7K5N4</accession>
<sequence>MNRAFEAEEVGVEFLLKELKSVSTSTLATKVGDKLSSLKSLIAKLYEISAYLNDILNGNIEMNIKILYNLQNVFSLLPDIENVDLVQAFMYNTICYCSSQFNQ</sequence>
<reference evidence="2 3" key="1">
    <citation type="submission" date="2013-02" db="EMBL/GenBank/DDBJ databases">
        <title>The Genome Sequence of Plasmodium falciparum NF54.</title>
        <authorList>
            <consortium name="The Broad Institute Genome Sequencing Platform"/>
            <consortium name="The Broad Institute Genome Sequencing Center for Infectious Disease"/>
            <person name="Neafsey D."/>
            <person name="Cheeseman I."/>
            <person name="Volkman S."/>
            <person name="Adams J."/>
            <person name="Walker B."/>
            <person name="Young S.K."/>
            <person name="Zeng Q."/>
            <person name="Gargeya S."/>
            <person name="Fitzgerald M."/>
            <person name="Haas B."/>
            <person name="Abouelleil A."/>
            <person name="Alvarado L."/>
            <person name="Arachchi H.M."/>
            <person name="Berlin A.M."/>
            <person name="Chapman S.B."/>
            <person name="Dewar J."/>
            <person name="Goldberg J."/>
            <person name="Griggs A."/>
            <person name="Gujja S."/>
            <person name="Hansen M."/>
            <person name="Howarth C."/>
            <person name="Imamovic A."/>
            <person name="Larimer J."/>
            <person name="McCowan C."/>
            <person name="Murphy C."/>
            <person name="Neiman D."/>
            <person name="Pearson M."/>
            <person name="Priest M."/>
            <person name="Roberts A."/>
            <person name="Saif S."/>
            <person name="Shea T."/>
            <person name="Sisk P."/>
            <person name="Sykes S."/>
            <person name="Wortman J."/>
            <person name="Nusbaum C."/>
            <person name="Birren B."/>
        </authorList>
    </citation>
    <scope>NUCLEOTIDE SEQUENCE [LARGE SCALE GENOMIC DNA]</scope>
    <source>
        <strain evidence="2 3">NF54</strain>
    </source>
</reference>
<proteinExistence type="predicted"/>